<feature type="coiled-coil region" evidence="1">
    <location>
        <begin position="53"/>
        <end position="193"/>
    </location>
</feature>
<accession>A0A1M7Z1X5</accession>
<name>A0A1M7Z1X5_9VIBR</name>
<keyword evidence="2" id="KW-0812">Transmembrane</keyword>
<proteinExistence type="predicted"/>
<keyword evidence="2" id="KW-1133">Transmembrane helix</keyword>
<dbReference type="EMBL" id="FRFG01000086">
    <property type="protein sequence ID" value="SHO58958.1"/>
    <property type="molecule type" value="Genomic_DNA"/>
</dbReference>
<organism evidence="3 4">
    <name type="scientific">Vibrio quintilis</name>
    <dbReference type="NCBI Taxonomy" id="1117707"/>
    <lineage>
        <taxon>Bacteria</taxon>
        <taxon>Pseudomonadati</taxon>
        <taxon>Pseudomonadota</taxon>
        <taxon>Gammaproteobacteria</taxon>
        <taxon>Vibrionales</taxon>
        <taxon>Vibrionaceae</taxon>
        <taxon>Vibrio</taxon>
    </lineage>
</organism>
<protein>
    <submittedName>
        <fullName evidence="3">Ribonuclease Y</fullName>
    </submittedName>
</protein>
<keyword evidence="1" id="KW-0175">Coiled coil</keyword>
<keyword evidence="4" id="KW-1185">Reference proteome</keyword>
<dbReference type="Proteomes" id="UP000184600">
    <property type="component" value="Unassembled WGS sequence"/>
</dbReference>
<dbReference type="RefSeq" id="WP_073586392.1">
    <property type="nucleotide sequence ID" value="NZ_AP024897.1"/>
</dbReference>
<evidence type="ECO:0000313" key="4">
    <source>
        <dbReference type="Proteomes" id="UP000184600"/>
    </source>
</evidence>
<reference evidence="4" key="1">
    <citation type="submission" date="2016-12" db="EMBL/GenBank/DDBJ databases">
        <authorList>
            <person name="Rodrigo-Torres L."/>
            <person name="Arahal R.D."/>
            <person name="Lucena T."/>
        </authorList>
    </citation>
    <scope>NUCLEOTIDE SEQUENCE [LARGE SCALE GENOMIC DNA]</scope>
</reference>
<evidence type="ECO:0000256" key="2">
    <source>
        <dbReference type="SAM" id="Phobius"/>
    </source>
</evidence>
<dbReference type="AlphaFoldDB" id="A0A1M7Z1X5"/>
<evidence type="ECO:0000313" key="3">
    <source>
        <dbReference type="EMBL" id="SHO58958.1"/>
    </source>
</evidence>
<feature type="transmembrane region" description="Helical" evidence="2">
    <location>
        <begin position="23"/>
        <end position="44"/>
    </location>
</feature>
<dbReference type="OrthoDB" id="5918980at2"/>
<gene>
    <name evidence="3" type="primary">rny</name>
    <name evidence="3" type="ORF">VQ7734_04733</name>
</gene>
<evidence type="ECO:0000256" key="1">
    <source>
        <dbReference type="SAM" id="Coils"/>
    </source>
</evidence>
<keyword evidence="2" id="KW-0472">Membrane</keyword>
<sequence>MDNQPDDLDEDVVVIEQKDKKSYLYIGLAAVLGIAVGGLIGGSVSSQQWKPAYQELEARYQKLETKMQEERAAAKQEEKEKFSQLKEEFAKKLEEEKAGYAEKSDLVQAQITALKQEKEALETQLKTQTKQINQVTERNDKLNRQTGLQASLFERSRELFQREFKIKQSLEALQKEQEALVKKEKALKKECNDYLEGSSWDARSDSCNQQDATNERLGKVRQLIRVHKMDLKQIQSIADELGVD</sequence>